<protein>
    <submittedName>
        <fullName evidence="2">DUF2798 domain-containing protein</fullName>
    </submittedName>
</protein>
<sequence length="112" mass="12531">MTRTQFWITSVLSSFSMAVLMSGIITASKVGFNDLWPAAWLSSLIIAWPCALLLNFTILPKIKMFSEWLATKVSATKSTNSEIKTMKVGFRGFSSAKVSAYPPRVVYNRHLH</sequence>
<evidence type="ECO:0000256" key="1">
    <source>
        <dbReference type="SAM" id="Phobius"/>
    </source>
</evidence>
<organism evidence="2 3">
    <name type="scientific">Vibrio aquaticus</name>
    <dbReference type="NCBI Taxonomy" id="2496559"/>
    <lineage>
        <taxon>Bacteria</taxon>
        <taxon>Pseudomonadati</taxon>
        <taxon>Pseudomonadota</taxon>
        <taxon>Gammaproteobacteria</taxon>
        <taxon>Vibrionales</taxon>
        <taxon>Vibrionaceae</taxon>
        <taxon>Vibrio</taxon>
    </lineage>
</organism>
<gene>
    <name evidence="2" type="ORF">EJ063_03700</name>
</gene>
<dbReference type="Proteomes" id="UP000268973">
    <property type="component" value="Unassembled WGS sequence"/>
</dbReference>
<comment type="caution">
    <text evidence="2">The sequence shown here is derived from an EMBL/GenBank/DDBJ whole genome shotgun (WGS) entry which is preliminary data.</text>
</comment>
<keyword evidence="1" id="KW-0472">Membrane</keyword>
<dbReference type="Pfam" id="PF11391">
    <property type="entry name" value="DUF2798"/>
    <property type="match status" value="1"/>
</dbReference>
<accession>A0A3S0PRB7</accession>
<reference evidence="2 3" key="1">
    <citation type="submission" date="2018-12" db="EMBL/GenBank/DDBJ databases">
        <title>Vibrio sp. isolated from China Sea.</title>
        <authorList>
            <person name="Li Y."/>
        </authorList>
    </citation>
    <scope>NUCLEOTIDE SEQUENCE [LARGE SCALE GENOMIC DNA]</scope>
    <source>
        <strain evidence="2 3">BEI207</strain>
    </source>
</reference>
<dbReference type="RefSeq" id="WP_126572652.1">
    <property type="nucleotide sequence ID" value="NZ_RXZH01000001.1"/>
</dbReference>
<feature type="transmembrane region" description="Helical" evidence="1">
    <location>
        <begin position="7"/>
        <end position="27"/>
    </location>
</feature>
<keyword evidence="3" id="KW-1185">Reference proteome</keyword>
<dbReference type="EMBL" id="RXZH01000001">
    <property type="protein sequence ID" value="RTZ17902.1"/>
    <property type="molecule type" value="Genomic_DNA"/>
</dbReference>
<evidence type="ECO:0000313" key="3">
    <source>
        <dbReference type="Proteomes" id="UP000268973"/>
    </source>
</evidence>
<keyword evidence="1" id="KW-0812">Transmembrane</keyword>
<proteinExistence type="predicted"/>
<evidence type="ECO:0000313" key="2">
    <source>
        <dbReference type="EMBL" id="RTZ17902.1"/>
    </source>
</evidence>
<dbReference type="OrthoDB" id="8481133at2"/>
<feature type="transmembrane region" description="Helical" evidence="1">
    <location>
        <begin position="39"/>
        <end position="59"/>
    </location>
</feature>
<dbReference type="AlphaFoldDB" id="A0A3S0PRB7"/>
<keyword evidence="1" id="KW-1133">Transmembrane helix</keyword>
<name>A0A3S0PRB7_9VIBR</name>
<dbReference type="InterPro" id="IPR021529">
    <property type="entry name" value="DUF2798"/>
</dbReference>